<evidence type="ECO:0000256" key="9">
    <source>
        <dbReference type="ARBA" id="ARBA00023180"/>
    </source>
</evidence>
<evidence type="ECO:0000256" key="1">
    <source>
        <dbReference type="ARBA" id="ARBA00004651"/>
    </source>
</evidence>
<sequence length="745" mass="82051">MRSVAFNLSSPKSTELVLLGVVWCFIFPYNSKQDQSQQCKLIPGSMTLPVLEKKGDIILGGLFSLHDMVVEPSLSFTSSPPPEQCTRFNFRTFRWMQTMIFAIEEINRDGKLLPNITLGYRIYDSCSTPHQALKAAMELVGSERSSEVEGETQSKGTCRGTIPVSYFSSCACLSDKKSFLLFKNYVDALVQLVMHFGWTWVGVIAGDDAYGLGGANIFADEVRKLGACVALHEVIPKNRAQTTISSIVSKIRSSGARVILVFAVEQDAAALFDEVLREGLTGIQWLASEAWSTAAILSTPKKHHHILQGSMGFAIRRAHIPGLQEFLLHLHPSSPDALGDPFLIPFWEEVFQCRLGVQAEGQEHNIEGKPPCSGAEDLGSVTNIYSDVSQLRISYNVYKAVYAIVHALKAMRSCVKGNGSICPPSTRKAIRPNFPICCHDCVVCTAGEISNQTDAIECVRCLSEFWSNAERTACIPKQVEFLSYSSTMGITLMAISLIGSFCTCVVAFIFSCHRATPIVKANNSELSFLLLFSLTLCFLCSLTFIGRPTEWSCMLRHTAFGITFVLCISCVLGKTIVVLMAFRSTLPGINVIKWFGPAQQKAIITFCTLVQVIICAVWLVVAPPTPHQLMPRKSIILLCSEGSPVAFALVLSYIGLLACLCLVLAFLARKLPDNFNEARLIAFSMLIFCAVWIAFVPAYIKVFAILASSYGLLGCIFAPKCYIILLRPEKNTWKHLMSKSATDKF</sequence>
<dbReference type="InterPro" id="IPR004073">
    <property type="entry name" value="GPCR_3_vmron_rcpt_2"/>
</dbReference>
<keyword evidence="10" id="KW-0807">Transducer</keyword>
<feature type="transmembrane region" description="Helical" evidence="11">
    <location>
        <begin position="680"/>
        <end position="700"/>
    </location>
</feature>
<evidence type="ECO:0000256" key="10">
    <source>
        <dbReference type="ARBA" id="ARBA00023224"/>
    </source>
</evidence>
<dbReference type="GeneTree" id="ENSGT01150000286997"/>
<dbReference type="PRINTS" id="PR00248">
    <property type="entry name" value="GPCRMGR"/>
</dbReference>
<dbReference type="FunFam" id="3.40.50.2300:FF:000016">
    <property type="entry name" value="Taste 1 receptor member 2"/>
    <property type="match status" value="1"/>
</dbReference>
<evidence type="ECO:0000313" key="13">
    <source>
        <dbReference type="Ensembl" id="ENSCLMP00005003329.1"/>
    </source>
</evidence>
<protein>
    <recommendedName>
        <fullName evidence="12">G-protein coupled receptors family 3 profile domain-containing protein</fullName>
    </recommendedName>
</protein>
<keyword evidence="4" id="KW-0732">Signal</keyword>
<keyword evidence="2" id="KW-1003">Cell membrane</keyword>
<evidence type="ECO:0000259" key="12">
    <source>
        <dbReference type="PROSITE" id="PS50259"/>
    </source>
</evidence>
<dbReference type="InterPro" id="IPR017978">
    <property type="entry name" value="GPCR_3_C"/>
</dbReference>
<dbReference type="Pfam" id="PF07562">
    <property type="entry name" value="NCD3G"/>
    <property type="match status" value="1"/>
</dbReference>
<evidence type="ECO:0000256" key="2">
    <source>
        <dbReference type="ARBA" id="ARBA00022475"/>
    </source>
</evidence>
<dbReference type="AlphaFoldDB" id="A0A8C2YWX7"/>
<dbReference type="Proteomes" id="UP000694565">
    <property type="component" value="Unplaced"/>
</dbReference>
<feature type="transmembrane region" description="Helical" evidence="11">
    <location>
        <begin position="603"/>
        <end position="625"/>
    </location>
</feature>
<evidence type="ECO:0000256" key="4">
    <source>
        <dbReference type="ARBA" id="ARBA00022729"/>
    </source>
</evidence>
<dbReference type="InterPro" id="IPR000337">
    <property type="entry name" value="GPCR_3"/>
</dbReference>
<reference evidence="13" key="1">
    <citation type="submission" date="2025-08" db="UniProtKB">
        <authorList>
            <consortium name="Ensembl"/>
        </authorList>
    </citation>
    <scope>IDENTIFICATION</scope>
</reference>
<dbReference type="PRINTS" id="PR01535">
    <property type="entry name" value="VOMERONASL2R"/>
</dbReference>
<feature type="transmembrane region" description="Helical" evidence="11">
    <location>
        <begin position="706"/>
        <end position="726"/>
    </location>
</feature>
<dbReference type="Pfam" id="PF00003">
    <property type="entry name" value="7tm_3"/>
    <property type="match status" value="1"/>
</dbReference>
<keyword evidence="14" id="KW-1185">Reference proteome</keyword>
<dbReference type="PANTHER" id="PTHR24061:SF0">
    <property type="entry name" value="C-FAMILY ODORANT RECEPTOR OLFCT1"/>
    <property type="match status" value="1"/>
</dbReference>
<evidence type="ECO:0000313" key="14">
    <source>
        <dbReference type="Proteomes" id="UP000694565"/>
    </source>
</evidence>
<feature type="domain" description="G-protein coupled receptors family 3 profile" evidence="12">
    <location>
        <begin position="488"/>
        <end position="740"/>
    </location>
</feature>
<dbReference type="FunFam" id="2.10.50.30:FF:000013">
    <property type="entry name" value="Calcium-sensing receptor"/>
    <property type="match status" value="1"/>
</dbReference>
<dbReference type="Ensembl" id="ENSCLMT00005003658.1">
    <property type="protein sequence ID" value="ENSCLMP00005003329.1"/>
    <property type="gene ID" value="ENSCLMG00005001896.1"/>
</dbReference>
<evidence type="ECO:0000256" key="5">
    <source>
        <dbReference type="ARBA" id="ARBA00022989"/>
    </source>
</evidence>
<dbReference type="InterPro" id="IPR011500">
    <property type="entry name" value="GPCR_3_9-Cys_dom"/>
</dbReference>
<feature type="transmembrane region" description="Helical" evidence="11">
    <location>
        <begin position="488"/>
        <end position="510"/>
    </location>
</feature>
<keyword evidence="7 11" id="KW-0472">Membrane</keyword>
<comment type="subcellular location">
    <subcellularLocation>
        <location evidence="1">Cell membrane</location>
        <topology evidence="1">Multi-pass membrane protein</topology>
    </subcellularLocation>
</comment>
<keyword evidence="8" id="KW-0675">Receptor</keyword>
<dbReference type="CDD" id="cd15283">
    <property type="entry name" value="7tmC_V2R_pheromone"/>
    <property type="match status" value="1"/>
</dbReference>
<feature type="transmembrane region" description="Helical" evidence="11">
    <location>
        <begin position="558"/>
        <end position="582"/>
    </location>
</feature>
<feature type="transmembrane region" description="Helical" evidence="11">
    <location>
        <begin position="526"/>
        <end position="546"/>
    </location>
</feature>
<dbReference type="PANTHER" id="PTHR24061">
    <property type="entry name" value="CALCIUM-SENSING RECEPTOR-RELATED"/>
    <property type="match status" value="1"/>
</dbReference>
<keyword evidence="9" id="KW-0325">Glycoprotein</keyword>
<feature type="transmembrane region" description="Helical" evidence="11">
    <location>
        <begin position="645"/>
        <end position="668"/>
    </location>
</feature>
<keyword evidence="3 11" id="KW-0812">Transmembrane</keyword>
<dbReference type="InterPro" id="IPR028082">
    <property type="entry name" value="Peripla_BP_I"/>
</dbReference>
<accession>A0A8C2YWX7</accession>
<keyword evidence="5 11" id="KW-1133">Transmembrane helix</keyword>
<name>A0A8C2YWX7_CYCLU</name>
<dbReference type="InterPro" id="IPR000068">
    <property type="entry name" value="GPCR_3_Ca_sens_rcpt-rel"/>
</dbReference>
<dbReference type="GO" id="GO:0005886">
    <property type="term" value="C:plasma membrane"/>
    <property type="evidence" value="ECO:0007669"/>
    <property type="project" value="UniProtKB-SubCell"/>
</dbReference>
<keyword evidence="6" id="KW-0297">G-protein coupled receptor</keyword>
<reference evidence="13" key="2">
    <citation type="submission" date="2025-09" db="UniProtKB">
        <authorList>
            <consortium name="Ensembl"/>
        </authorList>
    </citation>
    <scope>IDENTIFICATION</scope>
</reference>
<dbReference type="Pfam" id="PF01094">
    <property type="entry name" value="ANF_receptor"/>
    <property type="match status" value="1"/>
</dbReference>
<gene>
    <name evidence="13" type="primary">LOC117741238</name>
</gene>
<evidence type="ECO:0000256" key="3">
    <source>
        <dbReference type="ARBA" id="ARBA00022692"/>
    </source>
</evidence>
<organism evidence="13 14">
    <name type="scientific">Cyclopterus lumpus</name>
    <name type="common">Lumpsucker</name>
    <dbReference type="NCBI Taxonomy" id="8103"/>
    <lineage>
        <taxon>Eukaryota</taxon>
        <taxon>Metazoa</taxon>
        <taxon>Chordata</taxon>
        <taxon>Craniata</taxon>
        <taxon>Vertebrata</taxon>
        <taxon>Euteleostomi</taxon>
        <taxon>Actinopterygii</taxon>
        <taxon>Neopterygii</taxon>
        <taxon>Teleostei</taxon>
        <taxon>Neoteleostei</taxon>
        <taxon>Acanthomorphata</taxon>
        <taxon>Eupercaria</taxon>
        <taxon>Perciformes</taxon>
        <taxon>Cottioidei</taxon>
        <taxon>Cottales</taxon>
        <taxon>Cyclopteridae</taxon>
        <taxon>Cyclopterus</taxon>
    </lineage>
</organism>
<evidence type="ECO:0000256" key="11">
    <source>
        <dbReference type="SAM" id="Phobius"/>
    </source>
</evidence>
<evidence type="ECO:0000256" key="7">
    <source>
        <dbReference type="ARBA" id="ARBA00023136"/>
    </source>
</evidence>
<dbReference type="Gene3D" id="3.40.50.2300">
    <property type="match status" value="2"/>
</dbReference>
<dbReference type="PROSITE" id="PS50259">
    <property type="entry name" value="G_PROTEIN_RECEP_F3_4"/>
    <property type="match status" value="1"/>
</dbReference>
<dbReference type="GO" id="GO:0004930">
    <property type="term" value="F:G protein-coupled receptor activity"/>
    <property type="evidence" value="ECO:0007669"/>
    <property type="project" value="UniProtKB-KW"/>
</dbReference>
<dbReference type="SUPFAM" id="SSF53822">
    <property type="entry name" value="Periplasmic binding protein-like I"/>
    <property type="match status" value="1"/>
</dbReference>
<proteinExistence type="predicted"/>
<evidence type="ECO:0000256" key="8">
    <source>
        <dbReference type="ARBA" id="ARBA00023170"/>
    </source>
</evidence>
<dbReference type="InterPro" id="IPR001828">
    <property type="entry name" value="ANF_lig-bd_rcpt"/>
</dbReference>
<evidence type="ECO:0000256" key="6">
    <source>
        <dbReference type="ARBA" id="ARBA00023040"/>
    </source>
</evidence>